<dbReference type="Proteomes" id="UP000037460">
    <property type="component" value="Unassembled WGS sequence"/>
</dbReference>
<keyword evidence="2" id="KW-0732">Signal</keyword>
<gene>
    <name evidence="3" type="ORF">Ctob_005922</name>
</gene>
<protein>
    <submittedName>
        <fullName evidence="3">Uncharacterized protein</fullName>
    </submittedName>
</protein>
<sequence>MAGFALALMTFGMPTSLLNPGHGHAVAAADCKCLASSDCENGLYHGKIQHCGCEKDCGGGDQGHNIHWPGNGNEGTRLDEHDALRRYNAAHGNSALVAAEDCHCLTADSRKEYCDGNLGKHGQYKCGCDTNSCSKGEIEHWPGSPGGHQHHVAAADCKCLASSDCENGLYHGKIQHCGCEKDCGGGDQGHNIHWPGNGNAGKAHVKTKALNAADAEIEGCKCLPDGECENQKEGGYKCGCDTATCILVHWPGSTGGDDQDAAPSPDASPSPETPDA</sequence>
<feature type="chain" id="PRO_5005602129" evidence="2">
    <location>
        <begin position="24"/>
        <end position="276"/>
    </location>
</feature>
<reference evidence="4" key="1">
    <citation type="journal article" date="2015" name="PLoS Genet.">
        <title>Genome Sequence and Transcriptome Analyses of Chrysochromulina tobin: Metabolic Tools for Enhanced Algal Fitness in the Prominent Order Prymnesiales (Haptophyceae).</title>
        <authorList>
            <person name="Hovde B.T."/>
            <person name="Deodato C.R."/>
            <person name="Hunsperger H.M."/>
            <person name="Ryken S.A."/>
            <person name="Yost W."/>
            <person name="Jha R.K."/>
            <person name="Patterson J."/>
            <person name="Monnat R.J. Jr."/>
            <person name="Barlow S.B."/>
            <person name="Starkenburg S.R."/>
            <person name="Cattolico R.A."/>
        </authorList>
    </citation>
    <scope>NUCLEOTIDE SEQUENCE</scope>
    <source>
        <strain evidence="4">CCMP291</strain>
    </source>
</reference>
<evidence type="ECO:0000313" key="4">
    <source>
        <dbReference type="Proteomes" id="UP000037460"/>
    </source>
</evidence>
<keyword evidence="4" id="KW-1185">Reference proteome</keyword>
<feature type="compositionally biased region" description="Pro residues" evidence="1">
    <location>
        <begin position="266"/>
        <end position="276"/>
    </location>
</feature>
<comment type="caution">
    <text evidence="3">The sequence shown here is derived from an EMBL/GenBank/DDBJ whole genome shotgun (WGS) entry which is preliminary data.</text>
</comment>
<evidence type="ECO:0000256" key="2">
    <source>
        <dbReference type="SAM" id="SignalP"/>
    </source>
</evidence>
<feature type="region of interest" description="Disordered" evidence="1">
    <location>
        <begin position="254"/>
        <end position="276"/>
    </location>
</feature>
<dbReference type="AlphaFoldDB" id="A0A0M0JSA1"/>
<evidence type="ECO:0000256" key="1">
    <source>
        <dbReference type="SAM" id="MobiDB-lite"/>
    </source>
</evidence>
<name>A0A0M0JSA1_9EUKA</name>
<dbReference type="EMBL" id="JWZX01002409">
    <property type="protein sequence ID" value="KOO29481.1"/>
    <property type="molecule type" value="Genomic_DNA"/>
</dbReference>
<proteinExistence type="predicted"/>
<accession>A0A0M0JSA1</accession>
<feature type="signal peptide" evidence="2">
    <location>
        <begin position="1"/>
        <end position="23"/>
    </location>
</feature>
<evidence type="ECO:0000313" key="3">
    <source>
        <dbReference type="EMBL" id="KOO29481.1"/>
    </source>
</evidence>
<organism evidence="3 4">
    <name type="scientific">Chrysochromulina tobinii</name>
    <dbReference type="NCBI Taxonomy" id="1460289"/>
    <lineage>
        <taxon>Eukaryota</taxon>
        <taxon>Haptista</taxon>
        <taxon>Haptophyta</taxon>
        <taxon>Prymnesiophyceae</taxon>
        <taxon>Prymnesiales</taxon>
        <taxon>Chrysochromulinaceae</taxon>
        <taxon>Chrysochromulina</taxon>
    </lineage>
</organism>